<sequence>MKQLLTFIILITSVFAVKAQDSTAQAPAAKWEYTAEKKGEQEYILHLKGTIEKGWKLFSTTMKDDDPNTRVTVDSAATITGITEEGELKKAPEPLLDNIEIKYFENQVTLQVAVKLNGPANKLEGAVNYMALKGEEVTGPDEVKFRFNIDASGNIVNVAAGLQESATGGQTLKRAAIDMANPLSNCGGEGAPVKKSLWGIFVLGMLGGFIALVTPCVFPLIPLTVSFFTKKSQDKKTGIKNAVLYGFFILLIYVLLSVPFHLVDSLDPEILNNISTNVWLNLIFFVIFIVFAISFFGYFEITLPSGLASKVDSKSGVGGIIGIFFMALTLALVSFSCTGPILGSLLVGSISTDGGPMQLTAGMAGFGFALALPFALFAMFPNLLKSLPKSGGWLSSVKVVLGFIEIAMAIKFLSNADLVTHWGLVKREVFFAVWIICGFLIVLYLLGKIRFPHDSPLKKISTTRWVFAAIFLAITIYLLPGVTNTKYANRKLISGFPPPLNYSIYKGAGGVEANVVNDYEAALKLAKEQNKPILIDFTGWACVNCRKMEENVWPDERVKTLIEGDYILVSLYVDDRKLLPEDQQFLFTTNTGRKKEIKSIGDKYATMQTENFAINAQPYYVLISPDEKLLTKPVAYTPNAAEYESWLKCGLEAFKKNK</sequence>
<feature type="chain" id="PRO_5025619652" evidence="7">
    <location>
        <begin position="20"/>
        <end position="658"/>
    </location>
</feature>
<dbReference type="GO" id="GO:0015035">
    <property type="term" value="F:protein-disulfide reductase activity"/>
    <property type="evidence" value="ECO:0007669"/>
    <property type="project" value="TreeGrafter"/>
</dbReference>
<feature type="domain" description="Cytochrome C biogenesis protein transmembrane" evidence="8">
    <location>
        <begin position="200"/>
        <end position="414"/>
    </location>
</feature>
<feature type="signal peptide" evidence="7">
    <location>
        <begin position="1"/>
        <end position="19"/>
    </location>
</feature>
<evidence type="ECO:0000256" key="7">
    <source>
        <dbReference type="SAM" id="SignalP"/>
    </source>
</evidence>
<dbReference type="AlphaFoldDB" id="A0A6B9ZFB9"/>
<dbReference type="GO" id="GO:0017004">
    <property type="term" value="P:cytochrome complex assembly"/>
    <property type="evidence" value="ECO:0007669"/>
    <property type="project" value="UniProtKB-KW"/>
</dbReference>
<dbReference type="PANTHER" id="PTHR32234">
    <property type="entry name" value="THIOL:DISULFIDE INTERCHANGE PROTEIN DSBD"/>
    <property type="match status" value="1"/>
</dbReference>
<name>A0A6B9ZFB9_9BACT</name>
<protein>
    <submittedName>
        <fullName evidence="9">DUF255 domain-containing protein</fullName>
    </submittedName>
</protein>
<dbReference type="SUPFAM" id="SSF52833">
    <property type="entry name" value="Thioredoxin-like"/>
    <property type="match status" value="1"/>
</dbReference>
<keyword evidence="10" id="KW-1185">Reference proteome</keyword>
<dbReference type="InterPro" id="IPR036249">
    <property type="entry name" value="Thioredoxin-like_sf"/>
</dbReference>
<comment type="subcellular location">
    <subcellularLocation>
        <location evidence="1">Membrane</location>
        <topology evidence="1">Multi-pass membrane protein</topology>
    </subcellularLocation>
</comment>
<evidence type="ECO:0000256" key="5">
    <source>
        <dbReference type="ARBA" id="ARBA00023136"/>
    </source>
</evidence>
<feature type="transmembrane region" description="Helical" evidence="6">
    <location>
        <begin position="359"/>
        <end position="380"/>
    </location>
</feature>
<dbReference type="Gene3D" id="3.40.30.10">
    <property type="entry name" value="Glutaredoxin"/>
    <property type="match status" value="1"/>
</dbReference>
<keyword evidence="5 6" id="KW-0472">Membrane</keyword>
<dbReference type="GO" id="GO:0016020">
    <property type="term" value="C:membrane"/>
    <property type="evidence" value="ECO:0007669"/>
    <property type="project" value="UniProtKB-SubCell"/>
</dbReference>
<feature type="transmembrane region" description="Helical" evidence="6">
    <location>
        <begin position="320"/>
        <end position="347"/>
    </location>
</feature>
<keyword evidence="7" id="KW-0732">Signal</keyword>
<evidence type="ECO:0000256" key="6">
    <source>
        <dbReference type="SAM" id="Phobius"/>
    </source>
</evidence>
<feature type="transmembrane region" description="Helical" evidence="6">
    <location>
        <begin position="392"/>
        <end position="410"/>
    </location>
</feature>
<dbReference type="InterPro" id="IPR003834">
    <property type="entry name" value="Cyt_c_assmbl_TM_dom"/>
</dbReference>
<dbReference type="RefSeq" id="WP_162332432.1">
    <property type="nucleotide sequence ID" value="NZ_CP048113.1"/>
</dbReference>
<dbReference type="GO" id="GO:0045454">
    <property type="term" value="P:cell redox homeostasis"/>
    <property type="evidence" value="ECO:0007669"/>
    <property type="project" value="TreeGrafter"/>
</dbReference>
<feature type="transmembrane region" description="Helical" evidence="6">
    <location>
        <begin position="197"/>
        <end position="221"/>
    </location>
</feature>
<dbReference type="Proteomes" id="UP000476411">
    <property type="component" value="Chromosome"/>
</dbReference>
<gene>
    <name evidence="9" type="ORF">GWR21_14430</name>
</gene>
<dbReference type="Pfam" id="PF13899">
    <property type="entry name" value="Thioredoxin_7"/>
    <property type="match status" value="1"/>
</dbReference>
<keyword evidence="4 6" id="KW-1133">Transmembrane helix</keyword>
<evidence type="ECO:0000313" key="10">
    <source>
        <dbReference type="Proteomes" id="UP000476411"/>
    </source>
</evidence>
<evidence type="ECO:0000313" key="9">
    <source>
        <dbReference type="EMBL" id="QHS60746.1"/>
    </source>
</evidence>
<dbReference type="EMBL" id="CP048113">
    <property type="protein sequence ID" value="QHS60746.1"/>
    <property type="molecule type" value="Genomic_DNA"/>
</dbReference>
<feature type="transmembrane region" description="Helical" evidence="6">
    <location>
        <begin position="463"/>
        <end position="482"/>
    </location>
</feature>
<accession>A0A6B9ZFB9</accession>
<organism evidence="9 10">
    <name type="scientific">Chitinophaga agri</name>
    <dbReference type="NCBI Taxonomy" id="2703787"/>
    <lineage>
        <taxon>Bacteria</taxon>
        <taxon>Pseudomonadati</taxon>
        <taxon>Bacteroidota</taxon>
        <taxon>Chitinophagia</taxon>
        <taxon>Chitinophagales</taxon>
        <taxon>Chitinophagaceae</taxon>
        <taxon>Chitinophaga</taxon>
    </lineage>
</organism>
<dbReference type="Pfam" id="PF02683">
    <property type="entry name" value="DsbD_TM"/>
    <property type="match status" value="1"/>
</dbReference>
<reference evidence="9 10" key="1">
    <citation type="submission" date="2020-01" db="EMBL/GenBank/DDBJ databases">
        <title>Complete genome sequence of Chitinophaga sp. H33E-04 isolated from quinoa roots.</title>
        <authorList>
            <person name="Weon H.-Y."/>
            <person name="Lee S.A."/>
        </authorList>
    </citation>
    <scope>NUCLEOTIDE SEQUENCE [LARGE SCALE GENOMIC DNA]</scope>
    <source>
        <strain evidence="9 10">H33E-04</strain>
    </source>
</reference>
<proteinExistence type="predicted"/>
<evidence type="ECO:0000256" key="3">
    <source>
        <dbReference type="ARBA" id="ARBA00022748"/>
    </source>
</evidence>
<feature type="transmembrane region" description="Helical" evidence="6">
    <location>
        <begin position="278"/>
        <end position="299"/>
    </location>
</feature>
<feature type="transmembrane region" description="Helical" evidence="6">
    <location>
        <begin position="242"/>
        <end position="263"/>
    </location>
</feature>
<keyword evidence="3" id="KW-0201">Cytochrome c-type biogenesis</keyword>
<evidence type="ECO:0000256" key="1">
    <source>
        <dbReference type="ARBA" id="ARBA00004141"/>
    </source>
</evidence>
<evidence type="ECO:0000256" key="2">
    <source>
        <dbReference type="ARBA" id="ARBA00022692"/>
    </source>
</evidence>
<dbReference type="KEGG" id="chih:GWR21_14430"/>
<keyword evidence="2 6" id="KW-0812">Transmembrane</keyword>
<dbReference type="PANTHER" id="PTHR32234:SF0">
    <property type="entry name" value="THIOL:DISULFIDE INTERCHANGE PROTEIN DSBD"/>
    <property type="match status" value="1"/>
</dbReference>
<evidence type="ECO:0000259" key="8">
    <source>
        <dbReference type="Pfam" id="PF02683"/>
    </source>
</evidence>
<evidence type="ECO:0000256" key="4">
    <source>
        <dbReference type="ARBA" id="ARBA00022989"/>
    </source>
</evidence>
<feature type="transmembrane region" description="Helical" evidence="6">
    <location>
        <begin position="430"/>
        <end position="451"/>
    </location>
</feature>